<evidence type="ECO:0000313" key="2">
    <source>
        <dbReference type="Proteomes" id="UP001156691"/>
    </source>
</evidence>
<dbReference type="Proteomes" id="UP001156691">
    <property type="component" value="Unassembled WGS sequence"/>
</dbReference>
<comment type="caution">
    <text evidence="1">The sequence shown here is derived from an EMBL/GenBank/DDBJ whole genome shotgun (WGS) entry which is preliminary data.</text>
</comment>
<name>A0ABQ5W5W1_9HYPH</name>
<sequence>MAIDWSAVSADLDAQGWAVMPTLLTADNCNAVAGRYDQDQGFRSHVVMARHGFGRGEYKYLPIRCRRWSRSCA</sequence>
<dbReference type="EMBL" id="BSNS01000011">
    <property type="protein sequence ID" value="GLQ55457.1"/>
    <property type="molecule type" value="Genomic_DNA"/>
</dbReference>
<evidence type="ECO:0000313" key="1">
    <source>
        <dbReference type="EMBL" id="GLQ55457.1"/>
    </source>
</evidence>
<keyword evidence="2" id="KW-1185">Reference proteome</keyword>
<reference evidence="2" key="1">
    <citation type="journal article" date="2019" name="Int. J. Syst. Evol. Microbiol.">
        <title>The Global Catalogue of Microorganisms (GCM) 10K type strain sequencing project: providing services to taxonomists for standard genome sequencing and annotation.</title>
        <authorList>
            <consortium name="The Broad Institute Genomics Platform"/>
            <consortium name="The Broad Institute Genome Sequencing Center for Infectious Disease"/>
            <person name="Wu L."/>
            <person name="Ma J."/>
        </authorList>
    </citation>
    <scope>NUCLEOTIDE SEQUENCE [LARGE SCALE GENOMIC DNA]</scope>
    <source>
        <strain evidence="2">NBRC 112416</strain>
    </source>
</reference>
<gene>
    <name evidence="1" type="ORF">GCM10010862_27160</name>
</gene>
<accession>A0ABQ5W5W1</accession>
<proteinExistence type="predicted"/>
<organism evidence="1 2">
    <name type="scientific">Devosia nitrariae</name>
    <dbReference type="NCBI Taxonomy" id="2071872"/>
    <lineage>
        <taxon>Bacteria</taxon>
        <taxon>Pseudomonadati</taxon>
        <taxon>Pseudomonadota</taxon>
        <taxon>Alphaproteobacteria</taxon>
        <taxon>Hyphomicrobiales</taxon>
        <taxon>Devosiaceae</taxon>
        <taxon>Devosia</taxon>
    </lineage>
</organism>
<protein>
    <submittedName>
        <fullName evidence="1">Uncharacterized protein</fullName>
    </submittedName>
</protein>